<dbReference type="AlphaFoldDB" id="A0AAX3E6B3"/>
<gene>
    <name evidence="2" type="ORF">OH143_08245</name>
</gene>
<dbReference type="Gene3D" id="3.30.450.30">
    <property type="entry name" value="Dynein light chain 2a, cytoplasmic"/>
    <property type="match status" value="1"/>
</dbReference>
<accession>A0AAX3E6B3</accession>
<dbReference type="EMBL" id="CP109831">
    <property type="protein sequence ID" value="UYU17698.1"/>
    <property type="molecule type" value="Genomic_DNA"/>
</dbReference>
<dbReference type="SMART" id="SM00960">
    <property type="entry name" value="Robl_LC7"/>
    <property type="match status" value="1"/>
</dbReference>
<organism evidence="2 3">
    <name type="scientific">Methanoculleus submarinus</name>
    <dbReference type="NCBI Taxonomy" id="204050"/>
    <lineage>
        <taxon>Archaea</taxon>
        <taxon>Methanobacteriati</taxon>
        <taxon>Methanobacteriota</taxon>
        <taxon>Stenosarchaea group</taxon>
        <taxon>Methanomicrobia</taxon>
        <taxon>Methanomicrobiales</taxon>
        <taxon>Methanomicrobiaceae</taxon>
        <taxon>Methanoculleus</taxon>
    </lineage>
</organism>
<dbReference type="SUPFAM" id="SSF103196">
    <property type="entry name" value="Roadblock/LC7 domain"/>
    <property type="match status" value="1"/>
</dbReference>
<dbReference type="GeneID" id="4847126"/>
<dbReference type="Proteomes" id="UP001156196">
    <property type="component" value="Chromosome"/>
</dbReference>
<name>A0AAX3E6B3_9EURY</name>
<evidence type="ECO:0000259" key="1">
    <source>
        <dbReference type="SMART" id="SM00960"/>
    </source>
</evidence>
<reference evidence="2" key="1">
    <citation type="submission" date="2022-10" db="EMBL/GenBank/DDBJ databases">
        <title>Complete genome of Methanoculleus submarinus DSM 15122.</title>
        <authorList>
            <person name="Chen S.-C."/>
            <person name="Lai S.-J."/>
            <person name="You Y.-T."/>
        </authorList>
    </citation>
    <scope>NUCLEOTIDE SEQUENCE</scope>
    <source>
        <strain evidence="2">DSM 15122</strain>
    </source>
</reference>
<evidence type="ECO:0000313" key="3">
    <source>
        <dbReference type="Proteomes" id="UP001156196"/>
    </source>
</evidence>
<dbReference type="RefSeq" id="WP_245526628.1">
    <property type="nucleotide sequence ID" value="NZ_CP109831.1"/>
</dbReference>
<evidence type="ECO:0000313" key="2">
    <source>
        <dbReference type="EMBL" id="UYU17698.1"/>
    </source>
</evidence>
<keyword evidence="3" id="KW-1185">Reference proteome</keyword>
<sequence>MRYLGVNLMSRHPFMEESAQRHIDEIQSVVGVAACALVSSEGRILGKRFPEGDLTSSLCAAMCATVLASAEAACGSVNMERPFLVTVTSADATILIVSVGEAALITAVIDKSADLPTVQRQLLDIAVRIGEEEA</sequence>
<feature type="domain" description="Roadblock/LAMTOR2" evidence="1">
    <location>
        <begin position="19"/>
        <end position="109"/>
    </location>
</feature>
<dbReference type="InterPro" id="IPR004942">
    <property type="entry name" value="Roadblock/LAMTOR2_dom"/>
</dbReference>
<protein>
    <submittedName>
        <fullName evidence="2">Roadblock/LC7 domain-containing protein</fullName>
    </submittedName>
</protein>
<proteinExistence type="predicted"/>
<dbReference type="Pfam" id="PF03259">
    <property type="entry name" value="Robl_LC7"/>
    <property type="match status" value="1"/>
</dbReference>
<dbReference type="KEGG" id="msum:OH143_08245"/>